<accession>A0A512APS9</accession>
<sequence length="117" mass="12332">MPITILSLLIVTLAAAVMNDTIGRGYGIASSLLALTLLAVRFGRSGELGERPQYFVRATPAWVILALGIGLIALATWLDAVITDAGTSLVMRRVSGPLAFGLMIGGTEIAIHNRSLR</sequence>
<dbReference type="EMBL" id="BJYR01000025">
    <property type="protein sequence ID" value="GEO01714.1"/>
    <property type="molecule type" value="Genomic_DNA"/>
</dbReference>
<organism evidence="2 3">
    <name type="scientific">Novosphingobium sediminis</name>
    <dbReference type="NCBI Taxonomy" id="707214"/>
    <lineage>
        <taxon>Bacteria</taxon>
        <taxon>Pseudomonadati</taxon>
        <taxon>Pseudomonadota</taxon>
        <taxon>Alphaproteobacteria</taxon>
        <taxon>Sphingomonadales</taxon>
        <taxon>Sphingomonadaceae</taxon>
        <taxon>Novosphingobium</taxon>
    </lineage>
</organism>
<evidence type="ECO:0000313" key="3">
    <source>
        <dbReference type="Proteomes" id="UP000321464"/>
    </source>
</evidence>
<keyword evidence="1" id="KW-0812">Transmembrane</keyword>
<gene>
    <name evidence="2" type="ORF">NSE01_35460</name>
</gene>
<evidence type="ECO:0000256" key="1">
    <source>
        <dbReference type="SAM" id="Phobius"/>
    </source>
</evidence>
<comment type="caution">
    <text evidence="2">The sequence shown here is derived from an EMBL/GenBank/DDBJ whole genome shotgun (WGS) entry which is preliminary data.</text>
</comment>
<dbReference type="RefSeq" id="WP_147161023.1">
    <property type="nucleotide sequence ID" value="NZ_BJYR01000025.1"/>
</dbReference>
<proteinExistence type="predicted"/>
<name>A0A512APS9_9SPHN</name>
<keyword evidence="1" id="KW-1133">Transmembrane helix</keyword>
<evidence type="ECO:0000313" key="2">
    <source>
        <dbReference type="EMBL" id="GEO01714.1"/>
    </source>
</evidence>
<reference evidence="2 3" key="1">
    <citation type="submission" date="2019-07" db="EMBL/GenBank/DDBJ databases">
        <title>Whole genome shotgun sequence of Novosphingobium sediminis NBRC 106119.</title>
        <authorList>
            <person name="Hosoyama A."/>
            <person name="Uohara A."/>
            <person name="Ohji S."/>
            <person name="Ichikawa N."/>
        </authorList>
    </citation>
    <scope>NUCLEOTIDE SEQUENCE [LARGE SCALE GENOMIC DNA]</scope>
    <source>
        <strain evidence="2 3">NBRC 106119</strain>
    </source>
</reference>
<feature type="transmembrane region" description="Helical" evidence="1">
    <location>
        <begin position="55"/>
        <end position="78"/>
    </location>
</feature>
<feature type="transmembrane region" description="Helical" evidence="1">
    <location>
        <begin position="26"/>
        <end position="43"/>
    </location>
</feature>
<protein>
    <submittedName>
        <fullName evidence="2">Uncharacterized protein</fullName>
    </submittedName>
</protein>
<dbReference type="AlphaFoldDB" id="A0A512APS9"/>
<feature type="transmembrane region" description="Helical" evidence="1">
    <location>
        <begin position="90"/>
        <end position="111"/>
    </location>
</feature>
<keyword evidence="3" id="KW-1185">Reference proteome</keyword>
<dbReference type="Proteomes" id="UP000321464">
    <property type="component" value="Unassembled WGS sequence"/>
</dbReference>
<keyword evidence="1" id="KW-0472">Membrane</keyword>